<dbReference type="GO" id="GO:0007265">
    <property type="term" value="P:Ras protein signal transduction"/>
    <property type="evidence" value="ECO:0000318"/>
    <property type="project" value="GO_Central"/>
</dbReference>
<dbReference type="PROSITE" id="PS50271">
    <property type="entry name" value="ZF_UBP"/>
    <property type="match status" value="1"/>
</dbReference>
<dbReference type="InterPro" id="IPR013083">
    <property type="entry name" value="Znf_RING/FYVE/PHD"/>
</dbReference>
<feature type="coiled-coil region" evidence="2">
    <location>
        <begin position="292"/>
        <end position="366"/>
    </location>
</feature>
<keyword evidence="1" id="KW-0862">Zinc</keyword>
<dbReference type="InParanoid" id="A2E0J2"/>
<evidence type="ECO:0000256" key="2">
    <source>
        <dbReference type="SAM" id="Coils"/>
    </source>
</evidence>
<dbReference type="InterPro" id="IPR001607">
    <property type="entry name" value="Znf_UBP"/>
</dbReference>
<dbReference type="SMART" id="SM00290">
    <property type="entry name" value="ZnF_UBP"/>
    <property type="match status" value="1"/>
</dbReference>
<dbReference type="Proteomes" id="UP000001542">
    <property type="component" value="Unassembled WGS sequence"/>
</dbReference>
<organism evidence="4 5">
    <name type="scientific">Trichomonas vaginalis (strain ATCC PRA-98 / G3)</name>
    <dbReference type="NCBI Taxonomy" id="412133"/>
    <lineage>
        <taxon>Eukaryota</taxon>
        <taxon>Metamonada</taxon>
        <taxon>Parabasalia</taxon>
        <taxon>Trichomonadida</taxon>
        <taxon>Trichomonadidae</taxon>
        <taxon>Trichomonas</taxon>
    </lineage>
</organism>
<keyword evidence="1" id="KW-0479">Metal-binding</keyword>
<feature type="domain" description="UBP-type" evidence="3">
    <location>
        <begin position="161"/>
        <end position="254"/>
    </location>
</feature>
<dbReference type="OrthoDB" id="273556at2759"/>
<dbReference type="GO" id="GO:0016567">
    <property type="term" value="P:protein ubiquitination"/>
    <property type="evidence" value="ECO:0000318"/>
    <property type="project" value="GO_Central"/>
</dbReference>
<dbReference type="InterPro" id="IPR011422">
    <property type="entry name" value="BRAP2/ETP1_RRM"/>
</dbReference>
<accession>A2E0J2</accession>
<dbReference type="SMR" id="A2E0J2"/>
<protein>
    <submittedName>
        <fullName evidence="4">Zn-finger in ubiquitin-hydrolases and other protein</fullName>
    </submittedName>
</protein>
<dbReference type="AlphaFoldDB" id="A2E0J2"/>
<keyword evidence="5" id="KW-1185">Reference proteome</keyword>
<dbReference type="KEGG" id="tva:4771857"/>
<dbReference type="VEuPathDB" id="TrichDB:TVAGG3_0549950"/>
<dbReference type="EMBL" id="DS113279">
    <property type="protein sequence ID" value="EAY13872.1"/>
    <property type="molecule type" value="Genomic_DNA"/>
</dbReference>
<dbReference type="PANTHER" id="PTHR24007">
    <property type="entry name" value="BRCA1-ASSOCIATED PROTEIN"/>
    <property type="match status" value="1"/>
</dbReference>
<evidence type="ECO:0000259" key="3">
    <source>
        <dbReference type="PROSITE" id="PS50271"/>
    </source>
</evidence>
<reference evidence="4" key="1">
    <citation type="submission" date="2006-10" db="EMBL/GenBank/DDBJ databases">
        <authorList>
            <person name="Amadeo P."/>
            <person name="Zhao Q."/>
            <person name="Wortman J."/>
            <person name="Fraser-Liggett C."/>
            <person name="Carlton J."/>
        </authorList>
    </citation>
    <scope>NUCLEOTIDE SEQUENCE</scope>
    <source>
        <strain evidence="4">G3</strain>
    </source>
</reference>
<dbReference type="GO" id="GO:0005737">
    <property type="term" value="C:cytoplasm"/>
    <property type="evidence" value="ECO:0000318"/>
    <property type="project" value="GO_Central"/>
</dbReference>
<dbReference type="GO" id="GO:0061630">
    <property type="term" value="F:ubiquitin protein ligase activity"/>
    <property type="evidence" value="ECO:0000318"/>
    <property type="project" value="GO_Central"/>
</dbReference>
<dbReference type="Pfam" id="PF07576">
    <property type="entry name" value="BRAP2"/>
    <property type="match status" value="1"/>
</dbReference>
<evidence type="ECO:0000313" key="5">
    <source>
        <dbReference type="Proteomes" id="UP000001542"/>
    </source>
</evidence>
<name>A2E0J2_TRIV3</name>
<proteinExistence type="predicted"/>
<sequence length="377" mass="43715">MTTILSQLTCDVPVLNPTRSNCLLLLALPPGMTVENLVRFVQRTEPAKKFSITFIRHFMNSAIIEFESQADADKFYVRSLGIQFESVLSHVKCILLFIYSIQCPNCTILPMKTMKESGQVEFQLPMCPICFLLFDPLISSYFSTCLVGDISDEAFQQWGCPECQVCQKIHQPENRSKMFCTCGENNNLWICLYCGHVGCERDHNRHAIEHFQKTNHRFAFRIDRTWLWDYISDRSVDRTFQSITQAPAENITDNYREMLVDGICAVHQKCDADRESIDNGIGKKIIMRRNEVSELTDQINLLESQYKEALELQNQLTELMQRMNQIKSSKIMVEVGELEKLNAEYKDKLTKLNQKQEMLFQKLEQRSDVTNQVVIDM</sequence>
<dbReference type="FunCoup" id="A2E0J2">
    <property type="interactions" value="789"/>
</dbReference>
<keyword evidence="2" id="KW-0175">Coiled coil</keyword>
<dbReference type="SUPFAM" id="SSF57850">
    <property type="entry name" value="RING/U-box"/>
    <property type="match status" value="1"/>
</dbReference>
<dbReference type="Pfam" id="PF02148">
    <property type="entry name" value="zf-UBP"/>
    <property type="match status" value="1"/>
</dbReference>
<gene>
    <name evidence="4" type="ORF">TVAG_044340</name>
</gene>
<dbReference type="Gene3D" id="3.30.40.10">
    <property type="entry name" value="Zinc/RING finger domain, C3HC4 (zinc finger)"/>
    <property type="match status" value="1"/>
</dbReference>
<evidence type="ECO:0000313" key="4">
    <source>
        <dbReference type="EMBL" id="EAY13872.1"/>
    </source>
</evidence>
<keyword evidence="1" id="KW-0863">Zinc-finger</keyword>
<evidence type="ECO:0000256" key="1">
    <source>
        <dbReference type="PROSITE-ProRule" id="PRU00502"/>
    </source>
</evidence>
<dbReference type="GO" id="GO:0008270">
    <property type="term" value="F:zinc ion binding"/>
    <property type="evidence" value="ECO:0007669"/>
    <property type="project" value="UniProtKB-KW"/>
</dbReference>
<reference evidence="4" key="2">
    <citation type="journal article" date="2007" name="Science">
        <title>Draft genome sequence of the sexually transmitted pathogen Trichomonas vaginalis.</title>
        <authorList>
            <person name="Carlton J.M."/>
            <person name="Hirt R.P."/>
            <person name="Silva J.C."/>
            <person name="Delcher A.L."/>
            <person name="Schatz M."/>
            <person name="Zhao Q."/>
            <person name="Wortman J.R."/>
            <person name="Bidwell S.L."/>
            <person name="Alsmark U.C.M."/>
            <person name="Besteiro S."/>
            <person name="Sicheritz-Ponten T."/>
            <person name="Noel C.J."/>
            <person name="Dacks J.B."/>
            <person name="Foster P.G."/>
            <person name="Simillion C."/>
            <person name="Van de Peer Y."/>
            <person name="Miranda-Saavedra D."/>
            <person name="Barton G.J."/>
            <person name="Westrop G.D."/>
            <person name="Mueller S."/>
            <person name="Dessi D."/>
            <person name="Fiori P.L."/>
            <person name="Ren Q."/>
            <person name="Paulsen I."/>
            <person name="Zhang H."/>
            <person name="Bastida-Corcuera F.D."/>
            <person name="Simoes-Barbosa A."/>
            <person name="Brown M.T."/>
            <person name="Hayes R.D."/>
            <person name="Mukherjee M."/>
            <person name="Okumura C.Y."/>
            <person name="Schneider R."/>
            <person name="Smith A.J."/>
            <person name="Vanacova S."/>
            <person name="Villalvazo M."/>
            <person name="Haas B.J."/>
            <person name="Pertea M."/>
            <person name="Feldblyum T.V."/>
            <person name="Utterback T.R."/>
            <person name="Shu C.L."/>
            <person name="Osoegawa K."/>
            <person name="de Jong P.J."/>
            <person name="Hrdy I."/>
            <person name="Horvathova L."/>
            <person name="Zubacova Z."/>
            <person name="Dolezal P."/>
            <person name="Malik S.B."/>
            <person name="Logsdon J.M. Jr."/>
            <person name="Henze K."/>
            <person name="Gupta A."/>
            <person name="Wang C.C."/>
            <person name="Dunne R.L."/>
            <person name="Upcroft J.A."/>
            <person name="Upcroft P."/>
            <person name="White O."/>
            <person name="Salzberg S.L."/>
            <person name="Tang P."/>
            <person name="Chiu C.-H."/>
            <person name="Lee Y.-S."/>
            <person name="Embley T.M."/>
            <person name="Coombs G.H."/>
            <person name="Mottram J.C."/>
            <person name="Tachezy J."/>
            <person name="Fraser-Liggett C.M."/>
            <person name="Johnson P.J."/>
        </authorList>
    </citation>
    <scope>NUCLEOTIDE SEQUENCE [LARGE SCALE GENOMIC DNA]</scope>
    <source>
        <strain evidence="4">G3</strain>
    </source>
</reference>
<dbReference type="eggNOG" id="KOG0804">
    <property type="taxonomic scope" value="Eukaryota"/>
</dbReference>
<dbReference type="STRING" id="5722.A2E0J2"/>
<dbReference type="VEuPathDB" id="TrichDB:TVAG_044340"/>
<dbReference type="PANTHER" id="PTHR24007:SF7">
    <property type="entry name" value="BRCA1-ASSOCIATED PROTEIN"/>
    <property type="match status" value="1"/>
</dbReference>